<evidence type="ECO:0000256" key="3">
    <source>
        <dbReference type="ARBA" id="ARBA00022691"/>
    </source>
</evidence>
<dbReference type="GO" id="GO:0008757">
    <property type="term" value="F:S-adenosylmethionine-dependent methyltransferase activity"/>
    <property type="evidence" value="ECO:0007669"/>
    <property type="project" value="InterPro"/>
</dbReference>
<dbReference type="SUPFAM" id="SSF53335">
    <property type="entry name" value="S-adenosyl-L-methionine-dependent methyltransferases"/>
    <property type="match status" value="1"/>
</dbReference>
<evidence type="ECO:0000259" key="4">
    <source>
        <dbReference type="SMART" id="SM00828"/>
    </source>
</evidence>
<keyword evidence="3" id="KW-0949">S-adenosyl-L-methionine</keyword>
<evidence type="ECO:0000256" key="1">
    <source>
        <dbReference type="ARBA" id="ARBA00022603"/>
    </source>
</evidence>
<dbReference type="CDD" id="cd02440">
    <property type="entry name" value="AdoMet_MTases"/>
    <property type="match status" value="1"/>
</dbReference>
<dbReference type="SMART" id="SM00828">
    <property type="entry name" value="PKS_MT"/>
    <property type="match status" value="1"/>
</dbReference>
<keyword evidence="2" id="KW-0808">Transferase</keyword>
<feature type="domain" description="Polyketide synthase-like methyltransferase" evidence="4">
    <location>
        <begin position="36"/>
        <end position="272"/>
    </location>
</feature>
<gene>
    <name evidence="5" type="ORF">IF129_05500</name>
</gene>
<dbReference type="GO" id="GO:0032259">
    <property type="term" value="P:methylation"/>
    <property type="evidence" value="ECO:0007669"/>
    <property type="project" value="UniProtKB-KW"/>
</dbReference>
<dbReference type="RefSeq" id="WP_191208335.1">
    <property type="nucleotide sequence ID" value="NZ_BAABKL010000023.1"/>
</dbReference>
<sequence length="273" mass="30130">MAEHDALTPDEVGEFYDDRGWLWEIFMGQNLHIGYWDDKSPGVDPKDRLTDVMVERVGIGPGQRLLDVGCGRGRPAIRLAKSTGASVKGITVSADQVEGATREAEAAGVAERVDFERADAMALPFGDATFDAVWAMECVMYLTDRQKAIEEMQRVLVPGGVLVLSDYAETMPLSPEWRDVLAESFTVDALPTPQDYLRMLTSAGFTVQHDEDAGYHLRRSAARIDRTVEENYHKVVSKGGAEFAAEFKAMIGKVAQLERDLLGYRIITALKSA</sequence>
<name>A0A927EWN2_9ACTN</name>
<dbReference type="InterPro" id="IPR050447">
    <property type="entry name" value="Erg6_SMT_methyltransf"/>
</dbReference>
<dbReference type="InterPro" id="IPR013216">
    <property type="entry name" value="Methyltransf_11"/>
</dbReference>
<accession>A0A927EWN2</accession>
<proteinExistence type="predicted"/>
<keyword evidence="1 5" id="KW-0489">Methyltransferase</keyword>
<evidence type="ECO:0000256" key="2">
    <source>
        <dbReference type="ARBA" id="ARBA00022679"/>
    </source>
</evidence>
<comment type="caution">
    <text evidence="5">The sequence shown here is derived from an EMBL/GenBank/DDBJ whole genome shotgun (WGS) entry which is preliminary data.</text>
</comment>
<dbReference type="Pfam" id="PF08241">
    <property type="entry name" value="Methyltransf_11"/>
    <property type="match status" value="1"/>
</dbReference>
<dbReference type="InterPro" id="IPR020803">
    <property type="entry name" value="MeTfrase_dom"/>
</dbReference>
<dbReference type="AlphaFoldDB" id="A0A927EWN2"/>
<dbReference type="EMBL" id="JACXYU010000002">
    <property type="protein sequence ID" value="MBD3931016.1"/>
    <property type="molecule type" value="Genomic_DNA"/>
</dbReference>
<keyword evidence="6" id="KW-1185">Reference proteome</keyword>
<dbReference type="InterPro" id="IPR029063">
    <property type="entry name" value="SAM-dependent_MTases_sf"/>
</dbReference>
<evidence type="ECO:0000313" key="5">
    <source>
        <dbReference type="EMBL" id="MBD3931016.1"/>
    </source>
</evidence>
<reference evidence="5" key="1">
    <citation type="submission" date="2020-09" db="EMBL/GenBank/DDBJ databases">
        <title>Secondary metabolite and genome analysis of marine Streptomyces chumphonensis KK1-2T.</title>
        <authorList>
            <person name="Phongsopitanun W."/>
            <person name="Kanchanasin P."/>
            <person name="Pittayakhajonwut P."/>
            <person name="Suwanborirux K."/>
            <person name="Tanasupawat S."/>
        </authorList>
    </citation>
    <scope>NUCLEOTIDE SEQUENCE</scope>
    <source>
        <strain evidence="5">KK1-2</strain>
    </source>
</reference>
<evidence type="ECO:0000313" key="6">
    <source>
        <dbReference type="Proteomes" id="UP000632289"/>
    </source>
</evidence>
<protein>
    <submittedName>
        <fullName evidence="5">Methyltransferase domain-containing protein</fullName>
    </submittedName>
</protein>
<organism evidence="5 6">
    <name type="scientific">Streptomyces chumphonensis</name>
    <dbReference type="NCBI Taxonomy" id="1214925"/>
    <lineage>
        <taxon>Bacteria</taxon>
        <taxon>Bacillati</taxon>
        <taxon>Actinomycetota</taxon>
        <taxon>Actinomycetes</taxon>
        <taxon>Kitasatosporales</taxon>
        <taxon>Streptomycetaceae</taxon>
        <taxon>Streptomyces</taxon>
    </lineage>
</organism>
<dbReference type="Proteomes" id="UP000632289">
    <property type="component" value="Unassembled WGS sequence"/>
</dbReference>
<dbReference type="PANTHER" id="PTHR44068">
    <property type="entry name" value="ZGC:194242"/>
    <property type="match status" value="1"/>
</dbReference>
<dbReference type="PANTHER" id="PTHR44068:SF11">
    <property type="entry name" value="GERANYL DIPHOSPHATE 2-C-METHYLTRANSFERASE"/>
    <property type="match status" value="1"/>
</dbReference>
<dbReference type="Gene3D" id="3.40.50.150">
    <property type="entry name" value="Vaccinia Virus protein VP39"/>
    <property type="match status" value="1"/>
</dbReference>